<dbReference type="Pfam" id="PF10240">
    <property type="entry name" value="DUF2464"/>
    <property type="match status" value="1"/>
</dbReference>
<evidence type="ECO:0000256" key="4">
    <source>
        <dbReference type="ARBA" id="ARBA00022753"/>
    </source>
</evidence>
<feature type="domain" description="MABP" evidence="10">
    <location>
        <begin position="5"/>
        <end position="151"/>
    </location>
</feature>
<dbReference type="InterPro" id="IPR023340">
    <property type="entry name" value="UMA"/>
</dbReference>
<dbReference type="PROSITE" id="PS51498">
    <property type="entry name" value="MABP"/>
    <property type="match status" value="1"/>
</dbReference>
<proteinExistence type="inferred from homology"/>
<dbReference type="OrthoDB" id="6021306at2759"/>
<dbReference type="PANTHER" id="PTHR31547">
    <property type="entry name" value="MULTIVESICULAR BODY SUBUNIT 12B"/>
    <property type="match status" value="1"/>
</dbReference>
<keyword evidence="5" id="KW-0653">Protein transport</keyword>
<dbReference type="GO" id="GO:0019075">
    <property type="term" value="P:virus maturation"/>
    <property type="evidence" value="ECO:0007669"/>
    <property type="project" value="TreeGrafter"/>
</dbReference>
<protein>
    <recommendedName>
        <fullName evidence="14">Multivesicular body subunit 12A</fullName>
    </recommendedName>
</protein>
<keyword evidence="4" id="KW-0967">Endosome</keyword>
<comment type="function">
    <text evidence="7">Component of the ESCRT-I complex, a regulator of vesicular trafficking process. Required for the sorting of endocytic ubiquitinated cargos into multivesicular bodies.</text>
</comment>
<dbReference type="PROSITE" id="PS51497">
    <property type="entry name" value="UMA"/>
    <property type="match status" value="1"/>
</dbReference>
<dbReference type="Proteomes" id="UP000663891">
    <property type="component" value="Unassembled WGS sequence"/>
</dbReference>
<dbReference type="GO" id="GO:0031902">
    <property type="term" value="C:late endosome membrane"/>
    <property type="evidence" value="ECO:0007669"/>
    <property type="project" value="UniProtKB-SubCell"/>
</dbReference>
<dbReference type="InterPro" id="IPR023341">
    <property type="entry name" value="MABP"/>
</dbReference>
<evidence type="ECO:0000256" key="6">
    <source>
        <dbReference type="ARBA" id="ARBA00023136"/>
    </source>
</evidence>
<evidence type="ECO:0000256" key="2">
    <source>
        <dbReference type="ARBA" id="ARBA00010432"/>
    </source>
</evidence>
<feature type="compositionally biased region" description="Polar residues" evidence="8">
    <location>
        <begin position="171"/>
        <end position="201"/>
    </location>
</feature>
<evidence type="ECO:0000256" key="7">
    <source>
        <dbReference type="ARBA" id="ARBA00053101"/>
    </source>
</evidence>
<evidence type="ECO:0000259" key="9">
    <source>
        <dbReference type="PROSITE" id="PS51497"/>
    </source>
</evidence>
<evidence type="ECO:0008006" key="14">
    <source>
        <dbReference type="Google" id="ProtNLM"/>
    </source>
</evidence>
<evidence type="ECO:0000256" key="1">
    <source>
        <dbReference type="ARBA" id="ARBA00004633"/>
    </source>
</evidence>
<evidence type="ECO:0000256" key="5">
    <source>
        <dbReference type="ARBA" id="ARBA00022927"/>
    </source>
</evidence>
<feature type="domain" description="UMA" evidence="9">
    <location>
        <begin position="212"/>
        <end position="263"/>
    </location>
</feature>
<dbReference type="Proteomes" id="UP000663881">
    <property type="component" value="Unassembled WGS sequence"/>
</dbReference>
<accession>A0A815GS92</accession>
<dbReference type="GO" id="GO:0042058">
    <property type="term" value="P:regulation of epidermal growth factor receptor signaling pathway"/>
    <property type="evidence" value="ECO:0007669"/>
    <property type="project" value="TreeGrafter"/>
</dbReference>
<dbReference type="GO" id="GO:0046755">
    <property type="term" value="P:viral budding"/>
    <property type="evidence" value="ECO:0007669"/>
    <property type="project" value="TreeGrafter"/>
</dbReference>
<comment type="caution">
    <text evidence="11">The sequence shown here is derived from an EMBL/GenBank/DDBJ whole genome shotgun (WGS) entry which is preliminary data.</text>
</comment>
<dbReference type="FunFam" id="2.100.10.50:FF:000002">
    <property type="entry name" value="Multivesicular body subunit 12B"/>
    <property type="match status" value="1"/>
</dbReference>
<evidence type="ECO:0000256" key="3">
    <source>
        <dbReference type="ARBA" id="ARBA00022448"/>
    </source>
</evidence>
<dbReference type="GO" id="GO:0000813">
    <property type="term" value="C:ESCRT I complex"/>
    <property type="evidence" value="ECO:0007669"/>
    <property type="project" value="InterPro"/>
</dbReference>
<evidence type="ECO:0000313" key="12">
    <source>
        <dbReference type="EMBL" id="CAF3812453.1"/>
    </source>
</evidence>
<dbReference type="GO" id="GO:0015031">
    <property type="term" value="P:protein transport"/>
    <property type="evidence" value="ECO:0007669"/>
    <property type="project" value="UniProtKB-KW"/>
</dbReference>
<dbReference type="Gene3D" id="2.100.10.50">
    <property type="match status" value="1"/>
</dbReference>
<evidence type="ECO:0000259" key="10">
    <source>
        <dbReference type="PROSITE" id="PS51498"/>
    </source>
</evidence>
<comment type="subcellular location">
    <subcellularLocation>
        <location evidence="1">Late endosome membrane</location>
        <topology evidence="1">Peripheral membrane protein</topology>
    </subcellularLocation>
</comment>
<sequence length="263" mass="29917">MDDSNLPITGICLVSKPGNVPTGYDCIRKAYDEKSKDADLMPDGFLERKDRFVCITHRYPLADNRAYVVEDIKLINERDNPPVPYVGLTQTVDTFEKGTAKRIICVKLVERQVGMKCICDIIFLYRSKRPPQSYTIIGEINGLQMCIKEGIVPSVRPPPPQSPHSRSTTSNLYPSTTDNQFYYQPQSQTSNGQMDHSNTHTLGKKSDEKEILDGIPFSINPKYLTTNHKDANDVSGFDSFRILSPYDIEQNFHYDFHLERSTL</sequence>
<organism evidence="11 13">
    <name type="scientific">Adineta steineri</name>
    <dbReference type="NCBI Taxonomy" id="433720"/>
    <lineage>
        <taxon>Eukaryota</taxon>
        <taxon>Metazoa</taxon>
        <taxon>Spiralia</taxon>
        <taxon>Gnathifera</taxon>
        <taxon>Rotifera</taxon>
        <taxon>Eurotatoria</taxon>
        <taxon>Bdelloidea</taxon>
        <taxon>Adinetida</taxon>
        <taxon>Adinetidae</taxon>
        <taxon>Adineta</taxon>
    </lineage>
</organism>
<dbReference type="PANTHER" id="PTHR31547:SF1">
    <property type="entry name" value="MULTIVESICULAR BODY SUBUNIT 12B"/>
    <property type="match status" value="1"/>
</dbReference>
<gene>
    <name evidence="12" type="ORF">OKA104_LOCUS19146</name>
    <name evidence="11" type="ORF">VCS650_LOCUS33311</name>
</gene>
<dbReference type="EMBL" id="CAJNON010000642">
    <property type="protein sequence ID" value="CAF1342619.1"/>
    <property type="molecule type" value="Genomic_DNA"/>
</dbReference>
<name>A0A815GS92_9BILA</name>
<dbReference type="AlphaFoldDB" id="A0A815GS92"/>
<keyword evidence="3" id="KW-0813">Transport</keyword>
<reference evidence="11" key="1">
    <citation type="submission" date="2021-02" db="EMBL/GenBank/DDBJ databases">
        <authorList>
            <person name="Nowell W R."/>
        </authorList>
    </citation>
    <scope>NUCLEOTIDE SEQUENCE</scope>
</reference>
<evidence type="ECO:0000313" key="13">
    <source>
        <dbReference type="Proteomes" id="UP000663891"/>
    </source>
</evidence>
<dbReference type="InterPro" id="IPR018798">
    <property type="entry name" value="MVB12A/B"/>
</dbReference>
<dbReference type="InterPro" id="IPR040297">
    <property type="entry name" value="MVB12B"/>
</dbReference>
<comment type="similarity">
    <text evidence="2">Belongs to the MVB12 family.</text>
</comment>
<evidence type="ECO:0000313" key="11">
    <source>
        <dbReference type="EMBL" id="CAF1342619.1"/>
    </source>
</evidence>
<feature type="region of interest" description="Disordered" evidence="8">
    <location>
        <begin position="151"/>
        <end position="207"/>
    </location>
</feature>
<evidence type="ECO:0000256" key="8">
    <source>
        <dbReference type="SAM" id="MobiDB-lite"/>
    </source>
</evidence>
<dbReference type="EMBL" id="CAJOAY010001220">
    <property type="protein sequence ID" value="CAF3812453.1"/>
    <property type="molecule type" value="Genomic_DNA"/>
</dbReference>
<keyword evidence="6" id="KW-0472">Membrane</keyword>